<evidence type="ECO:0000256" key="2">
    <source>
        <dbReference type="ARBA" id="ARBA00022723"/>
    </source>
</evidence>
<reference evidence="7" key="1">
    <citation type="submission" date="2017-01" db="EMBL/GenBank/DDBJ databases">
        <authorList>
            <person name="Varghese N."/>
            <person name="Submissions S."/>
        </authorList>
    </citation>
    <scope>NUCLEOTIDE SEQUENCE [LARGE SCALE GENOMIC DNA]</scope>
    <source>
        <strain evidence="7">DSM 45196</strain>
    </source>
</reference>
<dbReference type="InterPro" id="IPR018967">
    <property type="entry name" value="FeS-contain_CDGSH-typ"/>
</dbReference>
<dbReference type="EMBL" id="FTOD01000011">
    <property type="protein sequence ID" value="SIT04194.1"/>
    <property type="molecule type" value="Genomic_DNA"/>
</dbReference>
<keyword evidence="4" id="KW-0411">Iron-sulfur</keyword>
<accession>A0A1N7P0V7</accession>
<evidence type="ECO:0000313" key="6">
    <source>
        <dbReference type="EMBL" id="SIT04194.1"/>
    </source>
</evidence>
<dbReference type="OrthoDB" id="9795032at2"/>
<evidence type="ECO:0000259" key="5">
    <source>
        <dbReference type="SMART" id="SM00704"/>
    </source>
</evidence>
<dbReference type="InterPro" id="IPR042216">
    <property type="entry name" value="MitoNEET_CISD"/>
</dbReference>
<evidence type="ECO:0000256" key="4">
    <source>
        <dbReference type="ARBA" id="ARBA00023014"/>
    </source>
</evidence>
<keyword evidence="2" id="KW-0479">Metal-binding</keyword>
<keyword evidence="1" id="KW-0001">2Fe-2S</keyword>
<keyword evidence="7" id="KW-1185">Reference proteome</keyword>
<dbReference type="GO" id="GO:0005737">
    <property type="term" value="C:cytoplasm"/>
    <property type="evidence" value="ECO:0007669"/>
    <property type="project" value="UniProtKB-ARBA"/>
</dbReference>
<dbReference type="GO" id="GO:0046872">
    <property type="term" value="F:metal ion binding"/>
    <property type="evidence" value="ECO:0007669"/>
    <property type="project" value="UniProtKB-KW"/>
</dbReference>
<keyword evidence="3" id="KW-0408">Iron</keyword>
<dbReference type="SMART" id="SM00704">
    <property type="entry name" value="ZnF_CDGSH"/>
    <property type="match status" value="1"/>
</dbReference>
<feature type="domain" description="Iron-binding zinc finger CDGSH type" evidence="5">
    <location>
        <begin position="25"/>
        <end position="60"/>
    </location>
</feature>
<proteinExistence type="predicted"/>
<evidence type="ECO:0000313" key="7">
    <source>
        <dbReference type="Proteomes" id="UP000186795"/>
    </source>
</evidence>
<dbReference type="Pfam" id="PF09360">
    <property type="entry name" value="zf-CDGSH"/>
    <property type="match status" value="1"/>
</dbReference>
<organism evidence="6 7">
    <name type="scientific">Kroppenstedtia eburnea</name>
    <dbReference type="NCBI Taxonomy" id="714067"/>
    <lineage>
        <taxon>Bacteria</taxon>
        <taxon>Bacillati</taxon>
        <taxon>Bacillota</taxon>
        <taxon>Bacilli</taxon>
        <taxon>Bacillales</taxon>
        <taxon>Thermoactinomycetaceae</taxon>
        <taxon>Kroppenstedtia</taxon>
    </lineage>
</organism>
<dbReference type="RefSeq" id="WP_040387611.1">
    <property type="nucleotide sequence ID" value="NZ_CP048103.1"/>
</dbReference>
<dbReference type="Gene3D" id="3.40.5.90">
    <property type="entry name" value="CDGSH iron-sulfur domain, mitoNEET-type"/>
    <property type="match status" value="1"/>
</dbReference>
<protein>
    <submittedName>
        <fullName evidence="6">Iron-binding zinc finger CDGSH type</fullName>
    </submittedName>
</protein>
<dbReference type="Proteomes" id="UP000186795">
    <property type="component" value="Unassembled WGS sequence"/>
</dbReference>
<dbReference type="AlphaFoldDB" id="A0A1N7P0V7"/>
<sequence length="68" mass="7750">MADVKIQIRDKGPLIVRGDVELTDAEGNRFETKQQFALCRCGLSRNKPFCDASHRDHFEDCARAEKVL</sequence>
<name>A0A1N7P0V7_9BACL</name>
<evidence type="ECO:0000256" key="1">
    <source>
        <dbReference type="ARBA" id="ARBA00022714"/>
    </source>
</evidence>
<gene>
    <name evidence="6" type="ORF">SAMN05421790_1112</name>
</gene>
<evidence type="ECO:0000256" key="3">
    <source>
        <dbReference type="ARBA" id="ARBA00023004"/>
    </source>
</evidence>
<dbReference type="GO" id="GO:0051537">
    <property type="term" value="F:2 iron, 2 sulfur cluster binding"/>
    <property type="evidence" value="ECO:0007669"/>
    <property type="project" value="UniProtKB-KW"/>
</dbReference>